<keyword evidence="2" id="KW-1185">Reference proteome</keyword>
<reference evidence="1" key="1">
    <citation type="submission" date="2024-03" db="EMBL/GenBank/DDBJ databases">
        <title>Novel Streptomyces species of biotechnological and ecological value are a feature of Machair soil.</title>
        <authorList>
            <person name="Prole J.R."/>
            <person name="Goodfellow M."/>
            <person name="Allenby N."/>
            <person name="Ward A.C."/>
        </authorList>
    </citation>
    <scope>NUCLEOTIDE SEQUENCE</scope>
    <source>
        <strain evidence="1">MS1.AVA.4</strain>
    </source>
</reference>
<proteinExistence type="predicted"/>
<accession>A0ACC6QQ88</accession>
<evidence type="ECO:0000313" key="1">
    <source>
        <dbReference type="EMBL" id="MEJ8660703.1"/>
    </source>
</evidence>
<name>A0ACC6QQ88_9ACTN</name>
<dbReference type="Proteomes" id="UP001375539">
    <property type="component" value="Unassembled WGS sequence"/>
</dbReference>
<evidence type="ECO:0000313" key="2">
    <source>
        <dbReference type="Proteomes" id="UP001375539"/>
    </source>
</evidence>
<gene>
    <name evidence="1" type="ORF">WKI58_30005</name>
</gene>
<protein>
    <submittedName>
        <fullName evidence="1">DUF805 domain-containing protein</fullName>
    </submittedName>
</protein>
<comment type="caution">
    <text evidence="1">The sequence shown here is derived from an EMBL/GenBank/DDBJ whole genome shotgun (WGS) entry which is preliminary data.</text>
</comment>
<organism evidence="1 2">
    <name type="scientific">Streptomyces pratisoli</name>
    <dbReference type="NCBI Taxonomy" id="3139917"/>
    <lineage>
        <taxon>Bacteria</taxon>
        <taxon>Bacillati</taxon>
        <taxon>Actinomycetota</taxon>
        <taxon>Actinomycetes</taxon>
        <taxon>Kitasatosporales</taxon>
        <taxon>Streptomycetaceae</taxon>
        <taxon>Streptomyces</taxon>
    </lineage>
</organism>
<sequence length="118" mass="13162">MNYYLDVLKKYAVFSGRARRKEYWMFILFNVIALAVTFALDLALGTSPVIYSIYAVAVLLPNLGVTVRRLHDTDRSGWWILIAFIPLVGSIILLVFLASEGKSAENQYGTNPKFAAAA</sequence>
<dbReference type="EMBL" id="JBBKAI010000002">
    <property type="protein sequence ID" value="MEJ8660703.1"/>
    <property type="molecule type" value="Genomic_DNA"/>
</dbReference>